<feature type="transmembrane region" description="Helical" evidence="7">
    <location>
        <begin position="79"/>
        <end position="100"/>
    </location>
</feature>
<evidence type="ECO:0000313" key="9">
    <source>
        <dbReference type="EMBL" id="QKN24823.1"/>
    </source>
</evidence>
<evidence type="ECO:0000256" key="4">
    <source>
        <dbReference type="ARBA" id="ARBA00022692"/>
    </source>
</evidence>
<evidence type="ECO:0000256" key="7">
    <source>
        <dbReference type="RuleBase" id="RU363032"/>
    </source>
</evidence>
<keyword evidence="2 7" id="KW-0813">Transport</keyword>
<evidence type="ECO:0000256" key="5">
    <source>
        <dbReference type="ARBA" id="ARBA00022989"/>
    </source>
</evidence>
<sequence length="279" mass="31517">MTDLIRKKRIAFKLLYYVCALLVAVVVCIPFFWMIVTSLKSRGDLMLLPVEWIPQNPTLDAYRKLFTIPNFGASIKNSFYIAIFGTVFRVLCAAMAAFALTKIKFHGRGVIFGLYITALMIPAQTTFIPLFIVMNKLNLLNNLNAFIFLQLFNAFAIFMLRQKMLTINDAYIEAATIDGASMWRVFFQVILPLCSGTLATLTILSFMDLWNDYLLPLVLLTDRANYTLPLILNSMQGQYSNQYNLMMAGSLVSIIPILIVYICAQKYFKEGLTVGGVKG</sequence>
<dbReference type="PANTHER" id="PTHR43744">
    <property type="entry name" value="ABC TRANSPORTER PERMEASE PROTEIN MG189-RELATED-RELATED"/>
    <property type="match status" value="1"/>
</dbReference>
<dbReference type="SUPFAM" id="SSF161098">
    <property type="entry name" value="MetI-like"/>
    <property type="match status" value="1"/>
</dbReference>
<dbReference type="PROSITE" id="PS50928">
    <property type="entry name" value="ABC_TM1"/>
    <property type="match status" value="1"/>
</dbReference>
<feature type="transmembrane region" description="Helical" evidence="7">
    <location>
        <begin position="243"/>
        <end position="264"/>
    </location>
</feature>
<evidence type="ECO:0000256" key="1">
    <source>
        <dbReference type="ARBA" id="ARBA00004651"/>
    </source>
</evidence>
<reference evidence="9 10" key="1">
    <citation type="submission" date="2019-11" db="EMBL/GenBank/DDBJ databases">
        <authorList>
            <person name="Ren C."/>
            <person name="Wang H."/>
            <person name="Xu Y."/>
        </authorList>
    </citation>
    <scope>NUCLEOTIDE SEQUENCE [LARGE SCALE GENOMIC DNA]</scope>
    <source>
        <strain evidence="9 10">LBM 19010</strain>
    </source>
</reference>
<dbReference type="InterPro" id="IPR000515">
    <property type="entry name" value="MetI-like"/>
</dbReference>
<protein>
    <submittedName>
        <fullName evidence="9">ABC transporter permease subunit</fullName>
    </submittedName>
</protein>
<dbReference type="EMBL" id="CP046051">
    <property type="protein sequence ID" value="QKN24823.1"/>
    <property type="molecule type" value="Genomic_DNA"/>
</dbReference>
<evidence type="ECO:0000259" key="8">
    <source>
        <dbReference type="PROSITE" id="PS50928"/>
    </source>
</evidence>
<comment type="similarity">
    <text evidence="7">Belongs to the binding-protein-dependent transport system permease family.</text>
</comment>
<dbReference type="Gene3D" id="1.10.3720.10">
    <property type="entry name" value="MetI-like"/>
    <property type="match status" value="1"/>
</dbReference>
<keyword evidence="4 7" id="KW-0812">Transmembrane</keyword>
<feature type="transmembrane region" description="Helical" evidence="7">
    <location>
        <begin position="14"/>
        <end position="36"/>
    </location>
</feature>
<dbReference type="GO" id="GO:0055085">
    <property type="term" value="P:transmembrane transport"/>
    <property type="evidence" value="ECO:0007669"/>
    <property type="project" value="InterPro"/>
</dbReference>
<proteinExistence type="inferred from homology"/>
<feature type="transmembrane region" description="Helical" evidence="7">
    <location>
        <begin position="112"/>
        <end position="133"/>
    </location>
</feature>
<feature type="transmembrane region" description="Helical" evidence="7">
    <location>
        <begin position="185"/>
        <end position="207"/>
    </location>
</feature>
<dbReference type="PANTHER" id="PTHR43744:SF12">
    <property type="entry name" value="ABC TRANSPORTER PERMEASE PROTEIN MG189-RELATED"/>
    <property type="match status" value="1"/>
</dbReference>
<feature type="domain" description="ABC transmembrane type-1" evidence="8">
    <location>
        <begin position="75"/>
        <end position="264"/>
    </location>
</feature>
<evidence type="ECO:0000256" key="6">
    <source>
        <dbReference type="ARBA" id="ARBA00023136"/>
    </source>
</evidence>
<evidence type="ECO:0000256" key="3">
    <source>
        <dbReference type="ARBA" id="ARBA00022475"/>
    </source>
</evidence>
<dbReference type="KEGG" id="clf:GJQ69_08390"/>
<feature type="transmembrane region" description="Helical" evidence="7">
    <location>
        <begin position="139"/>
        <end position="160"/>
    </location>
</feature>
<dbReference type="GO" id="GO:0005886">
    <property type="term" value="C:plasma membrane"/>
    <property type="evidence" value="ECO:0007669"/>
    <property type="project" value="UniProtKB-SubCell"/>
</dbReference>
<gene>
    <name evidence="9" type="ORF">GJQ69_08390</name>
</gene>
<dbReference type="Proteomes" id="UP000501316">
    <property type="component" value="Chromosome"/>
</dbReference>
<evidence type="ECO:0000313" key="10">
    <source>
        <dbReference type="Proteomes" id="UP000501316"/>
    </source>
</evidence>
<dbReference type="InterPro" id="IPR035906">
    <property type="entry name" value="MetI-like_sf"/>
</dbReference>
<evidence type="ECO:0000256" key="2">
    <source>
        <dbReference type="ARBA" id="ARBA00022448"/>
    </source>
</evidence>
<name>A0A859DWZ7_9FIRM</name>
<organism evidence="9 10">
    <name type="scientific">Caproicibacterium lactatifermentans</name>
    <dbReference type="NCBI Taxonomy" id="2666138"/>
    <lineage>
        <taxon>Bacteria</taxon>
        <taxon>Bacillati</taxon>
        <taxon>Bacillota</taxon>
        <taxon>Clostridia</taxon>
        <taxon>Eubacteriales</taxon>
        <taxon>Oscillospiraceae</taxon>
        <taxon>Caproicibacterium</taxon>
    </lineage>
</organism>
<dbReference type="AlphaFoldDB" id="A0A859DWZ7"/>
<keyword evidence="6 7" id="KW-0472">Membrane</keyword>
<comment type="subcellular location">
    <subcellularLocation>
        <location evidence="1 7">Cell membrane</location>
        <topology evidence="1 7">Multi-pass membrane protein</topology>
    </subcellularLocation>
</comment>
<dbReference type="Pfam" id="PF00528">
    <property type="entry name" value="BPD_transp_1"/>
    <property type="match status" value="1"/>
</dbReference>
<keyword evidence="3" id="KW-1003">Cell membrane</keyword>
<keyword evidence="5 7" id="KW-1133">Transmembrane helix</keyword>
<accession>A0A859DWZ7</accession>
<dbReference type="CDD" id="cd06261">
    <property type="entry name" value="TM_PBP2"/>
    <property type="match status" value="1"/>
</dbReference>